<protein>
    <recommendedName>
        <fullName evidence="3">Transposase IS4-like domain-containing protein</fullName>
    </recommendedName>
</protein>
<evidence type="ECO:0008006" key="3">
    <source>
        <dbReference type="Google" id="ProtNLM"/>
    </source>
</evidence>
<organism evidence="1 2">
    <name type="scientific">Brachionus calyciflorus</name>
    <dbReference type="NCBI Taxonomy" id="104777"/>
    <lineage>
        <taxon>Eukaryota</taxon>
        <taxon>Metazoa</taxon>
        <taxon>Spiralia</taxon>
        <taxon>Gnathifera</taxon>
        <taxon>Rotifera</taxon>
        <taxon>Eurotatoria</taxon>
        <taxon>Monogononta</taxon>
        <taxon>Pseudotrocha</taxon>
        <taxon>Ploima</taxon>
        <taxon>Brachionidae</taxon>
        <taxon>Brachionus</taxon>
    </lineage>
</organism>
<dbReference type="AlphaFoldDB" id="A0A814MV33"/>
<evidence type="ECO:0000313" key="2">
    <source>
        <dbReference type="Proteomes" id="UP000663879"/>
    </source>
</evidence>
<keyword evidence="2" id="KW-1185">Reference proteome</keyword>
<dbReference type="EMBL" id="CAJNOC010006672">
    <property type="protein sequence ID" value="CAF1082934.1"/>
    <property type="molecule type" value="Genomic_DNA"/>
</dbReference>
<reference evidence="1" key="1">
    <citation type="submission" date="2021-02" db="EMBL/GenBank/DDBJ databases">
        <authorList>
            <person name="Nowell W R."/>
        </authorList>
    </citation>
    <scope>NUCLEOTIDE SEQUENCE</scope>
    <source>
        <strain evidence="1">Ploen Becks lab</strain>
    </source>
</reference>
<dbReference type="OrthoDB" id="10049726at2759"/>
<sequence>MTYSGQKKRNLLKPFLFFVTNGRILDLNVLFAAIDNDATIIKDLLKKNNDKMKETLRKNDIFVLDRWFRDAVKELEGLGYKVMMPAYLDSDKKQYQK</sequence>
<dbReference type="Proteomes" id="UP000663879">
    <property type="component" value="Unassembled WGS sequence"/>
</dbReference>
<comment type="caution">
    <text evidence="1">The sequence shown here is derived from an EMBL/GenBank/DDBJ whole genome shotgun (WGS) entry which is preliminary data.</text>
</comment>
<accession>A0A814MV33</accession>
<name>A0A814MV33_9BILA</name>
<evidence type="ECO:0000313" key="1">
    <source>
        <dbReference type="EMBL" id="CAF1082934.1"/>
    </source>
</evidence>
<proteinExistence type="predicted"/>
<gene>
    <name evidence="1" type="ORF">OXX778_LOCUS20279</name>
</gene>